<dbReference type="EMBL" id="FXUO01000003">
    <property type="protein sequence ID" value="SMP91489.1"/>
    <property type="molecule type" value="Genomic_DNA"/>
</dbReference>
<keyword evidence="3" id="KW-1185">Reference proteome</keyword>
<accession>A0ABY1R1U6</accession>
<keyword evidence="1" id="KW-0732">Signal</keyword>
<name>A0ABY1R1U6_9FLAO</name>
<reference evidence="2 3" key="1">
    <citation type="submission" date="2017-05" db="EMBL/GenBank/DDBJ databases">
        <authorList>
            <person name="Varghese N."/>
            <person name="Submissions S."/>
        </authorList>
    </citation>
    <scope>NUCLEOTIDE SEQUENCE [LARGE SCALE GENOMIC DNA]</scope>
    <source>
        <strain evidence="2 3">DSM 18015</strain>
    </source>
</reference>
<gene>
    <name evidence="2" type="ORF">SAMN05421679_103133</name>
</gene>
<evidence type="ECO:0000313" key="3">
    <source>
        <dbReference type="Proteomes" id="UP001158050"/>
    </source>
</evidence>
<evidence type="ECO:0000256" key="1">
    <source>
        <dbReference type="SAM" id="SignalP"/>
    </source>
</evidence>
<protein>
    <submittedName>
        <fullName evidence="2">Uncharacterized protein</fullName>
    </submittedName>
</protein>
<sequence length="103" mass="11742">MTSTLQKYSLFLVLLITFSLSKAQTIEEEVAKKSCECIDLKLKESNIVSKEEINNCIGQSLDVVLKSKTEKEAKKYMRNMNAFVEKARIIYKSVSENCLPKTN</sequence>
<comment type="caution">
    <text evidence="2">The sequence shown here is derived from an EMBL/GenBank/DDBJ whole genome shotgun (WGS) entry which is preliminary data.</text>
</comment>
<feature type="signal peptide" evidence="1">
    <location>
        <begin position="1"/>
        <end position="23"/>
    </location>
</feature>
<evidence type="ECO:0000313" key="2">
    <source>
        <dbReference type="EMBL" id="SMP91489.1"/>
    </source>
</evidence>
<feature type="chain" id="PRO_5046603163" evidence="1">
    <location>
        <begin position="24"/>
        <end position="103"/>
    </location>
</feature>
<dbReference type="RefSeq" id="WP_283416159.1">
    <property type="nucleotide sequence ID" value="NZ_FXUO01000003.1"/>
</dbReference>
<proteinExistence type="predicted"/>
<organism evidence="2 3">
    <name type="scientific">Epilithonimonas pallida</name>
    <dbReference type="NCBI Taxonomy" id="373671"/>
    <lineage>
        <taxon>Bacteria</taxon>
        <taxon>Pseudomonadati</taxon>
        <taxon>Bacteroidota</taxon>
        <taxon>Flavobacteriia</taxon>
        <taxon>Flavobacteriales</taxon>
        <taxon>Weeksellaceae</taxon>
        <taxon>Chryseobacterium group</taxon>
        <taxon>Epilithonimonas</taxon>
    </lineage>
</organism>
<dbReference type="Proteomes" id="UP001158050">
    <property type="component" value="Unassembled WGS sequence"/>
</dbReference>